<dbReference type="Pfam" id="PF03374">
    <property type="entry name" value="ANT"/>
    <property type="match status" value="1"/>
</dbReference>
<dbReference type="AlphaFoldDB" id="A0A315XT45"/>
<dbReference type="EMBL" id="QGDI01000018">
    <property type="protein sequence ID" value="PWJ09899.1"/>
    <property type="molecule type" value="Genomic_DNA"/>
</dbReference>
<organism evidence="2 3">
    <name type="scientific">Ruminococcus flavefaciens</name>
    <dbReference type="NCBI Taxonomy" id="1265"/>
    <lineage>
        <taxon>Bacteria</taxon>
        <taxon>Bacillati</taxon>
        <taxon>Bacillota</taxon>
        <taxon>Clostridia</taxon>
        <taxon>Eubacteriales</taxon>
        <taxon>Oscillospiraceae</taxon>
        <taxon>Ruminococcus</taxon>
    </lineage>
</organism>
<dbReference type="InterPro" id="IPR005039">
    <property type="entry name" value="Ant_C"/>
</dbReference>
<comment type="caution">
    <text evidence="2">The sequence shown here is derived from an EMBL/GenBank/DDBJ whole genome shotgun (WGS) entry which is preliminary data.</text>
</comment>
<dbReference type="PANTHER" id="PTHR36180:SF2">
    <property type="entry name" value="BRO FAMILY PROTEIN"/>
    <property type="match status" value="1"/>
</dbReference>
<dbReference type="Pfam" id="PF02498">
    <property type="entry name" value="Bro-N"/>
    <property type="match status" value="1"/>
</dbReference>
<dbReference type="Proteomes" id="UP000245720">
    <property type="component" value="Unassembled WGS sequence"/>
</dbReference>
<evidence type="ECO:0000313" key="2">
    <source>
        <dbReference type="EMBL" id="PWJ09899.1"/>
    </source>
</evidence>
<sequence>MNEMMIFNNPEFGSVRTVCIDGEPWLVGKDVALILKYTNPQKAIRDHVDPEDRTVNESFTVNGTMATLINESGFYSLVLSSKMPNAKKFKRWVTAEVLPTIRKTGGYVANEDVFVETYLPFADEPIKQLFRIQCRVINQLNDRIRKDEPKVKFADHVGDSTNVIDVNRMAKLCADHGIRIGRNRLFAWMRSRGILMGGNIPYQEYIENGYFRVKESVYETNGQKRTYQQTFVTGKGQQYILSRLMREYGGVINA</sequence>
<dbReference type="OrthoDB" id="9812611at2"/>
<dbReference type="PROSITE" id="PS51750">
    <property type="entry name" value="BRO_N"/>
    <property type="match status" value="1"/>
</dbReference>
<dbReference type="PANTHER" id="PTHR36180">
    <property type="entry name" value="DNA-BINDING PROTEIN-RELATED-RELATED"/>
    <property type="match status" value="1"/>
</dbReference>
<dbReference type="GO" id="GO:0003677">
    <property type="term" value="F:DNA binding"/>
    <property type="evidence" value="ECO:0007669"/>
    <property type="project" value="InterPro"/>
</dbReference>
<dbReference type="RefSeq" id="WP_109727990.1">
    <property type="nucleotide sequence ID" value="NZ_QGDI01000018.1"/>
</dbReference>
<dbReference type="SMART" id="SM01040">
    <property type="entry name" value="Bro-N"/>
    <property type="match status" value="1"/>
</dbReference>
<proteinExistence type="predicted"/>
<evidence type="ECO:0000259" key="1">
    <source>
        <dbReference type="PROSITE" id="PS51750"/>
    </source>
</evidence>
<gene>
    <name evidence="2" type="ORF">IE37_03333</name>
</gene>
<feature type="domain" description="Bro-N" evidence="1">
    <location>
        <begin position="1"/>
        <end position="105"/>
    </location>
</feature>
<accession>A0A315XT45</accession>
<dbReference type="InterPro" id="IPR003497">
    <property type="entry name" value="BRO_N_domain"/>
</dbReference>
<name>A0A315XT45_RUMFL</name>
<reference evidence="2 3" key="1">
    <citation type="submission" date="2018-05" db="EMBL/GenBank/DDBJ databases">
        <title>The Hungate 1000. A catalogue of reference genomes from the rumen microbiome.</title>
        <authorList>
            <person name="Kelly W."/>
        </authorList>
    </citation>
    <scope>NUCLEOTIDE SEQUENCE [LARGE SCALE GENOMIC DNA]</scope>
    <source>
        <strain evidence="2 3">SAb67</strain>
    </source>
</reference>
<protein>
    <submittedName>
        <fullName evidence="2">Prophage antirepressor-like protein</fullName>
    </submittedName>
</protein>
<evidence type="ECO:0000313" key="3">
    <source>
        <dbReference type="Proteomes" id="UP000245720"/>
    </source>
</evidence>